<accession>A0A502CNR7</accession>
<evidence type="ECO:0000256" key="1">
    <source>
        <dbReference type="SAM" id="SignalP"/>
    </source>
</evidence>
<keyword evidence="3" id="KW-1185">Reference proteome</keyword>
<name>A0A502CNR7_9MICO</name>
<evidence type="ECO:0008006" key="4">
    <source>
        <dbReference type="Google" id="ProtNLM"/>
    </source>
</evidence>
<feature type="signal peptide" evidence="1">
    <location>
        <begin position="1"/>
        <end position="19"/>
    </location>
</feature>
<proteinExistence type="predicted"/>
<dbReference type="EMBL" id="RCZM01000005">
    <property type="protein sequence ID" value="TPG14867.1"/>
    <property type="molecule type" value="Genomic_DNA"/>
</dbReference>
<gene>
    <name evidence="2" type="ORF">EAH86_15025</name>
</gene>
<evidence type="ECO:0000313" key="2">
    <source>
        <dbReference type="EMBL" id="TPG14867.1"/>
    </source>
</evidence>
<dbReference type="Proteomes" id="UP000317722">
    <property type="component" value="Unassembled WGS sequence"/>
</dbReference>
<evidence type="ECO:0000313" key="3">
    <source>
        <dbReference type="Proteomes" id="UP000317722"/>
    </source>
</evidence>
<organism evidence="2 3">
    <name type="scientific">Pedococcus bigeumensis</name>
    <dbReference type="NCBI Taxonomy" id="433644"/>
    <lineage>
        <taxon>Bacteria</taxon>
        <taxon>Bacillati</taxon>
        <taxon>Actinomycetota</taxon>
        <taxon>Actinomycetes</taxon>
        <taxon>Micrococcales</taxon>
        <taxon>Intrasporangiaceae</taxon>
        <taxon>Pedococcus</taxon>
    </lineage>
</organism>
<sequence length="190" mass="19496">MTHQHHLRTATAATLTALAAVVLLSGCGSDTPSTGGNVTVTVTPTVTAKPGGPTSAAPKAPKSDVVGRAFDFGVVTKVSTVAGVDVLELDRWTWTGLSDAKLAKDGVPTAPFKGAVPYTNQNAKLTFTIPVADGARILFSHCIAADQPLQTKSVKPAQLKGLADRENTVLVQIDSKGQATSIQNIPGCPG</sequence>
<dbReference type="RefSeq" id="WP_140742167.1">
    <property type="nucleotide sequence ID" value="NZ_RCZM01000005.1"/>
</dbReference>
<comment type="caution">
    <text evidence="2">The sequence shown here is derived from an EMBL/GenBank/DDBJ whole genome shotgun (WGS) entry which is preliminary data.</text>
</comment>
<dbReference type="OrthoDB" id="4871305at2"/>
<protein>
    <recommendedName>
        <fullName evidence="4">Lipoprotein</fullName>
    </recommendedName>
</protein>
<dbReference type="AlphaFoldDB" id="A0A502CNR7"/>
<keyword evidence="1" id="KW-0732">Signal</keyword>
<reference evidence="2 3" key="1">
    <citation type="journal article" date="2019" name="Environ. Microbiol.">
        <title>Species interactions and distinct microbial communities in high Arctic permafrost affected cryosols are associated with the CH4 and CO2 gas fluxes.</title>
        <authorList>
            <person name="Altshuler I."/>
            <person name="Hamel J."/>
            <person name="Turney S."/>
            <person name="Magnuson E."/>
            <person name="Levesque R."/>
            <person name="Greer C."/>
            <person name="Whyte L.G."/>
        </authorList>
    </citation>
    <scope>NUCLEOTIDE SEQUENCE [LARGE SCALE GENOMIC DNA]</scope>
    <source>
        <strain evidence="2 3">S9.3A</strain>
    </source>
</reference>
<feature type="chain" id="PRO_5039261534" description="Lipoprotein" evidence="1">
    <location>
        <begin position="20"/>
        <end position="190"/>
    </location>
</feature>